<dbReference type="AlphaFoldDB" id="A0A670HRX6"/>
<reference evidence="3" key="2">
    <citation type="submission" date="2025-08" db="UniProtKB">
        <authorList>
            <consortium name="Ensembl"/>
        </authorList>
    </citation>
    <scope>IDENTIFICATION</scope>
</reference>
<protein>
    <submittedName>
        <fullName evidence="3">Heme-binding protein 2-like</fullName>
    </submittedName>
</protein>
<evidence type="ECO:0000313" key="4">
    <source>
        <dbReference type="Proteomes" id="UP000472272"/>
    </source>
</evidence>
<evidence type="ECO:0000256" key="1">
    <source>
        <dbReference type="ARBA" id="ARBA00009817"/>
    </source>
</evidence>
<reference evidence="3" key="3">
    <citation type="submission" date="2025-09" db="UniProtKB">
        <authorList>
            <consortium name="Ensembl"/>
        </authorList>
    </citation>
    <scope>IDENTIFICATION</scope>
</reference>
<dbReference type="InterPro" id="IPR011256">
    <property type="entry name" value="Reg_factor_effector_dom_sf"/>
</dbReference>
<feature type="region of interest" description="Disordered" evidence="2">
    <location>
        <begin position="66"/>
        <end position="104"/>
    </location>
</feature>
<dbReference type="Ensembl" id="ENSPMRT00000002099.1">
    <property type="protein sequence ID" value="ENSPMRP00000001975.1"/>
    <property type="gene ID" value="ENSPMRG00000001452.1"/>
</dbReference>
<evidence type="ECO:0000313" key="3">
    <source>
        <dbReference type="Ensembl" id="ENSPMRP00000001975.1"/>
    </source>
</evidence>
<proteinExistence type="inferred from homology"/>
<dbReference type="SUPFAM" id="SSF55136">
    <property type="entry name" value="Probable bacterial effector-binding domain"/>
    <property type="match status" value="1"/>
</dbReference>
<feature type="compositionally biased region" description="Pro residues" evidence="2">
    <location>
        <begin position="1"/>
        <end position="13"/>
    </location>
</feature>
<evidence type="ECO:0000256" key="2">
    <source>
        <dbReference type="SAM" id="MobiDB-lite"/>
    </source>
</evidence>
<dbReference type="PANTHER" id="PTHR11220">
    <property type="entry name" value="HEME-BINDING PROTEIN-RELATED"/>
    <property type="match status" value="1"/>
</dbReference>
<dbReference type="Gene3D" id="3.20.80.10">
    <property type="entry name" value="Regulatory factor, effector binding domain"/>
    <property type="match status" value="1"/>
</dbReference>
<reference evidence="3 4" key="1">
    <citation type="journal article" date="2019" name="Proc. Natl. Acad. Sci. U.S.A.">
        <title>Regulatory changes in pterin and carotenoid genes underlie balanced color polymorphisms in the wall lizard.</title>
        <authorList>
            <person name="Andrade P."/>
            <person name="Pinho C."/>
            <person name="Perez I de Lanuza G."/>
            <person name="Afonso S."/>
            <person name="Brejcha J."/>
            <person name="Rubin C.J."/>
            <person name="Wallerman O."/>
            <person name="Pereira P."/>
            <person name="Sabatino S.J."/>
            <person name="Bellati A."/>
            <person name="Pellitteri-Rosa D."/>
            <person name="Bosakova Z."/>
            <person name="Bunikis I."/>
            <person name="Carretero M.A."/>
            <person name="Feiner N."/>
            <person name="Marsik P."/>
            <person name="Pauperio F."/>
            <person name="Salvi D."/>
            <person name="Soler L."/>
            <person name="While G.M."/>
            <person name="Uller T."/>
            <person name="Font E."/>
            <person name="Andersson L."/>
            <person name="Carneiro M."/>
        </authorList>
    </citation>
    <scope>NUCLEOTIDE SEQUENCE</scope>
</reference>
<dbReference type="InterPro" id="IPR006917">
    <property type="entry name" value="SOUL_heme-bd"/>
</dbReference>
<dbReference type="GeneTree" id="ENSGT00940000163377"/>
<feature type="region of interest" description="Disordered" evidence="2">
    <location>
        <begin position="1"/>
        <end position="42"/>
    </location>
</feature>
<dbReference type="PANTHER" id="PTHR11220:SF1">
    <property type="entry name" value="HEME-BINDING PROTEIN 2"/>
    <property type="match status" value="1"/>
</dbReference>
<keyword evidence="4" id="KW-1185">Reference proteome</keyword>
<gene>
    <name evidence="3" type="primary">LOC114592644</name>
</gene>
<dbReference type="Proteomes" id="UP000472272">
    <property type="component" value="Chromosome 2"/>
</dbReference>
<comment type="similarity">
    <text evidence="1">Belongs to the HEBP family.</text>
</comment>
<dbReference type="Pfam" id="PF04832">
    <property type="entry name" value="SOUL"/>
    <property type="match status" value="1"/>
</dbReference>
<organism evidence="3 4">
    <name type="scientific">Podarcis muralis</name>
    <name type="common">Wall lizard</name>
    <name type="synonym">Lacerta muralis</name>
    <dbReference type="NCBI Taxonomy" id="64176"/>
    <lineage>
        <taxon>Eukaryota</taxon>
        <taxon>Metazoa</taxon>
        <taxon>Chordata</taxon>
        <taxon>Craniata</taxon>
        <taxon>Vertebrata</taxon>
        <taxon>Euteleostomi</taxon>
        <taxon>Lepidosauria</taxon>
        <taxon>Squamata</taxon>
        <taxon>Bifurcata</taxon>
        <taxon>Unidentata</taxon>
        <taxon>Episquamata</taxon>
        <taxon>Laterata</taxon>
        <taxon>Lacertibaenia</taxon>
        <taxon>Lacertidae</taxon>
        <taxon>Podarcis</taxon>
    </lineage>
</organism>
<name>A0A670HRX6_PODMU</name>
<accession>A0A670HRX6</accession>
<sequence length="258" mass="27806">MAPSRHLPPPNPPSSSSRSRWSGGGWGGFRARRAPPGCFPPPRPSRLSCLCSLFSPMTDEGVSHAMNETPAQLGGGFKGADVEAPPQSSTGRKGDAASRPGGGPGIVVEGGGACLFRATPPSVTLPPSPLPKGAHIPMTGPVLTRVRDDPESREFEIYFMLPEAFRGDPPAPTEETVFIERFPELRVFARVFGGWITDTNRLAQLRYLDGQLSAHGHLLQAGRHYTAGYNSPMEILNRRNEVWRVAEGELSCSPTLQE</sequence>